<keyword evidence="2" id="KW-1185">Reference proteome</keyword>
<sequence length="50" mass="5552">MKPHLLVMLYTPAYLVFEFESVLIKLCFGVLSDFIAIPVSGDGRSLIHLG</sequence>
<evidence type="ECO:0000313" key="2">
    <source>
        <dbReference type="Proteomes" id="UP000238479"/>
    </source>
</evidence>
<reference evidence="1 2" key="1">
    <citation type="journal article" date="2018" name="Nat. Genet.">
        <title>The Rosa genome provides new insights in the design of modern roses.</title>
        <authorList>
            <person name="Bendahmane M."/>
        </authorList>
    </citation>
    <scope>NUCLEOTIDE SEQUENCE [LARGE SCALE GENOMIC DNA]</scope>
    <source>
        <strain evidence="2">cv. Old Blush</strain>
    </source>
</reference>
<dbReference type="AlphaFoldDB" id="A0A2P6SGP3"/>
<dbReference type="Proteomes" id="UP000238479">
    <property type="component" value="Chromosome 1"/>
</dbReference>
<protein>
    <submittedName>
        <fullName evidence="1">Uncharacterized protein</fullName>
    </submittedName>
</protein>
<proteinExistence type="predicted"/>
<organism evidence="1 2">
    <name type="scientific">Rosa chinensis</name>
    <name type="common">China rose</name>
    <dbReference type="NCBI Taxonomy" id="74649"/>
    <lineage>
        <taxon>Eukaryota</taxon>
        <taxon>Viridiplantae</taxon>
        <taxon>Streptophyta</taxon>
        <taxon>Embryophyta</taxon>
        <taxon>Tracheophyta</taxon>
        <taxon>Spermatophyta</taxon>
        <taxon>Magnoliopsida</taxon>
        <taxon>eudicotyledons</taxon>
        <taxon>Gunneridae</taxon>
        <taxon>Pentapetalae</taxon>
        <taxon>rosids</taxon>
        <taxon>fabids</taxon>
        <taxon>Rosales</taxon>
        <taxon>Rosaceae</taxon>
        <taxon>Rosoideae</taxon>
        <taxon>Rosoideae incertae sedis</taxon>
        <taxon>Rosa</taxon>
    </lineage>
</organism>
<comment type="caution">
    <text evidence="1">The sequence shown here is derived from an EMBL/GenBank/DDBJ whole genome shotgun (WGS) entry which is preliminary data.</text>
</comment>
<accession>A0A2P6SGP3</accession>
<gene>
    <name evidence="1" type="ORF">RchiOBHm_Chr1g0352241</name>
</gene>
<dbReference type="EMBL" id="PDCK01000039">
    <property type="protein sequence ID" value="PRQ57796.1"/>
    <property type="molecule type" value="Genomic_DNA"/>
</dbReference>
<dbReference type="Gramene" id="PRQ57796">
    <property type="protein sequence ID" value="PRQ57796"/>
    <property type="gene ID" value="RchiOBHm_Chr1g0352241"/>
</dbReference>
<name>A0A2P6SGP3_ROSCH</name>
<evidence type="ECO:0000313" key="1">
    <source>
        <dbReference type="EMBL" id="PRQ57796.1"/>
    </source>
</evidence>